<accession>A0AA87YV04</accession>
<dbReference type="Proteomes" id="UP001187192">
    <property type="component" value="Unassembled WGS sequence"/>
</dbReference>
<evidence type="ECO:0000256" key="1">
    <source>
        <dbReference type="SAM" id="MobiDB-lite"/>
    </source>
</evidence>
<name>A0AA87YV04_FICCA</name>
<keyword evidence="3" id="KW-1185">Reference proteome</keyword>
<gene>
    <name evidence="2" type="ORF">TIFTF001_043707</name>
</gene>
<reference evidence="2" key="1">
    <citation type="submission" date="2023-07" db="EMBL/GenBank/DDBJ databases">
        <title>draft genome sequence of fig (Ficus carica).</title>
        <authorList>
            <person name="Takahashi T."/>
            <person name="Nishimura K."/>
        </authorList>
    </citation>
    <scope>NUCLEOTIDE SEQUENCE</scope>
</reference>
<evidence type="ECO:0000313" key="2">
    <source>
        <dbReference type="EMBL" id="GMN23647.1"/>
    </source>
</evidence>
<comment type="caution">
    <text evidence="2">The sequence shown here is derived from an EMBL/GenBank/DDBJ whole genome shotgun (WGS) entry which is preliminary data.</text>
</comment>
<sequence>MTGMGTRGNPGVTTSGIPAGSTIGTVGITPGVIICRSFLA</sequence>
<proteinExistence type="predicted"/>
<dbReference type="EMBL" id="BTGU01002924">
    <property type="protein sequence ID" value="GMN23647.1"/>
    <property type="molecule type" value="Genomic_DNA"/>
</dbReference>
<evidence type="ECO:0000313" key="3">
    <source>
        <dbReference type="Proteomes" id="UP001187192"/>
    </source>
</evidence>
<protein>
    <submittedName>
        <fullName evidence="2">Uncharacterized protein</fullName>
    </submittedName>
</protein>
<dbReference type="AlphaFoldDB" id="A0AA87YV04"/>
<organism evidence="2 3">
    <name type="scientific">Ficus carica</name>
    <name type="common">Common fig</name>
    <dbReference type="NCBI Taxonomy" id="3494"/>
    <lineage>
        <taxon>Eukaryota</taxon>
        <taxon>Viridiplantae</taxon>
        <taxon>Streptophyta</taxon>
        <taxon>Embryophyta</taxon>
        <taxon>Tracheophyta</taxon>
        <taxon>Spermatophyta</taxon>
        <taxon>Magnoliopsida</taxon>
        <taxon>eudicotyledons</taxon>
        <taxon>Gunneridae</taxon>
        <taxon>Pentapetalae</taxon>
        <taxon>rosids</taxon>
        <taxon>fabids</taxon>
        <taxon>Rosales</taxon>
        <taxon>Moraceae</taxon>
        <taxon>Ficeae</taxon>
        <taxon>Ficus</taxon>
    </lineage>
</organism>
<feature type="region of interest" description="Disordered" evidence="1">
    <location>
        <begin position="1"/>
        <end position="26"/>
    </location>
</feature>